<protein>
    <submittedName>
        <fullName evidence="1">Uncharacterized protein</fullName>
    </submittedName>
</protein>
<dbReference type="EMBL" id="HBEK01008556">
    <property type="protein sequence ID" value="CAD8394696.1"/>
    <property type="molecule type" value="Transcribed_RNA"/>
</dbReference>
<evidence type="ECO:0000313" key="1">
    <source>
        <dbReference type="EMBL" id="CAD8394695.1"/>
    </source>
</evidence>
<dbReference type="EMBL" id="HBEK01008555">
    <property type="protein sequence ID" value="CAD8394695.1"/>
    <property type="molecule type" value="Transcribed_RNA"/>
</dbReference>
<reference evidence="1" key="1">
    <citation type="submission" date="2021-01" db="EMBL/GenBank/DDBJ databases">
        <authorList>
            <person name="Corre E."/>
            <person name="Pelletier E."/>
            <person name="Niang G."/>
            <person name="Scheremetjew M."/>
            <person name="Finn R."/>
            <person name="Kale V."/>
            <person name="Holt S."/>
            <person name="Cochrane G."/>
            <person name="Meng A."/>
            <person name="Brown T."/>
            <person name="Cohen L."/>
        </authorList>
    </citation>
    <scope>NUCLEOTIDE SEQUENCE</scope>
    <source>
        <strain evidence="1">UTEX LB 2760</strain>
    </source>
</reference>
<sequence length="114" mass="13311">MIIQIRGYRLRPKAILFYSVLSIRGLVVPISKNMLYENCLEYAQSASWVLDEGRHARGPMDVRNDRGDGRCLRCSKRSSSFYALPKDVRAQRPARVASKLLSQLFRFYFCRQYN</sequence>
<evidence type="ECO:0000313" key="2">
    <source>
        <dbReference type="EMBL" id="CAD8394696.1"/>
    </source>
</evidence>
<name>A0A6T6LIR2_9RHOD</name>
<organism evidence="1">
    <name type="scientific">Rhodosorus marinus</name>
    <dbReference type="NCBI Taxonomy" id="101924"/>
    <lineage>
        <taxon>Eukaryota</taxon>
        <taxon>Rhodophyta</taxon>
        <taxon>Stylonematophyceae</taxon>
        <taxon>Stylonematales</taxon>
        <taxon>Stylonemataceae</taxon>
        <taxon>Rhodosorus</taxon>
    </lineage>
</organism>
<accession>A0A6T6LIR2</accession>
<dbReference type="AlphaFoldDB" id="A0A6T6LIR2"/>
<gene>
    <name evidence="1" type="ORF">RMAR0315_LOCUS4680</name>
    <name evidence="2" type="ORF">RMAR0315_LOCUS4681</name>
</gene>
<proteinExistence type="predicted"/>